<dbReference type="Gene3D" id="3.40.50.410">
    <property type="entry name" value="von Willebrand factor, type A domain"/>
    <property type="match status" value="1"/>
</dbReference>
<dbReference type="SMART" id="SM00327">
    <property type="entry name" value="VWA"/>
    <property type="match status" value="1"/>
</dbReference>
<dbReference type="OrthoDB" id="3170630at2"/>
<feature type="domain" description="VWFA" evidence="2">
    <location>
        <begin position="329"/>
        <end position="511"/>
    </location>
</feature>
<keyword evidence="1" id="KW-0732">Signal</keyword>
<dbReference type="Pfam" id="PF13531">
    <property type="entry name" value="SBP_bac_11"/>
    <property type="match status" value="1"/>
</dbReference>
<dbReference type="Pfam" id="PF13519">
    <property type="entry name" value="VWA_2"/>
    <property type="match status" value="1"/>
</dbReference>
<dbReference type="SUPFAM" id="SSF53300">
    <property type="entry name" value="vWA-like"/>
    <property type="match status" value="1"/>
</dbReference>
<dbReference type="Proteomes" id="UP000272400">
    <property type="component" value="Unassembled WGS sequence"/>
</dbReference>
<dbReference type="CDD" id="cd00198">
    <property type="entry name" value="vWFA"/>
    <property type="match status" value="1"/>
</dbReference>
<gene>
    <name evidence="3" type="ORF">EDD29_7046</name>
</gene>
<dbReference type="RefSeq" id="WP_123668466.1">
    <property type="nucleotide sequence ID" value="NZ_RJKE01000001.1"/>
</dbReference>
<proteinExistence type="predicted"/>
<dbReference type="InterPro" id="IPR002035">
    <property type="entry name" value="VWF_A"/>
</dbReference>
<dbReference type="InterPro" id="IPR036465">
    <property type="entry name" value="vWFA_dom_sf"/>
</dbReference>
<dbReference type="EMBL" id="RJKE01000001">
    <property type="protein sequence ID" value="ROO89356.1"/>
    <property type="molecule type" value="Genomic_DNA"/>
</dbReference>
<feature type="signal peptide" evidence="1">
    <location>
        <begin position="1"/>
        <end position="21"/>
    </location>
</feature>
<dbReference type="Gene3D" id="3.40.190.10">
    <property type="entry name" value="Periplasmic binding protein-like II"/>
    <property type="match status" value="2"/>
</dbReference>
<sequence length="515" mass="55061">MRRIFAAITAAALLAAGCSPSEPPEGSVLHVLAGSELADLDPVLKDAAKATGVSVQFTYAGTLDGVRRVVSGEAGRDHEAIWFASNRYLELQKSSAAGTATPIMSSPVVLGVRPEAAQRLGWTGRRPSWADIAKAAVNRDFTYGMTSPAASNSGFSALVGVATALNAGQDLDPASVEKVAPGLRDFFSAQTLTAGSSGWLSEAFVRKGAEVDGLVNYESVLKSLNASGRLPQPLTLVYPSDGVVTADYPLTLLPGASEATQSAYKKITEYLLKPETQRRIVETTHRRPKAEGVPFEGVADVKELPFPGAPQTVDGLLAAFYDELRRPSRTAYVVDLSGSMTGDRIEDLKRAFVSLTGGDTAAFDRFHNREEVTVVPFSTKPHAAKEFTVPADDPDSALLQIRRYAEDLQVGGGTAIYDGLTSAYQLLNGKIAADPDRFTSIVLMTDGENTGGMDFAKFKARYSAFAELGVPVYPVLFGEAKEDEMKALADLTGGRSFDARKQSLQEVFKEIRGYQ</sequence>
<evidence type="ECO:0000313" key="3">
    <source>
        <dbReference type="EMBL" id="ROO89356.1"/>
    </source>
</evidence>
<evidence type="ECO:0000259" key="2">
    <source>
        <dbReference type="PROSITE" id="PS50234"/>
    </source>
</evidence>
<dbReference type="AlphaFoldDB" id="A0A3N1D788"/>
<dbReference type="PROSITE" id="PS51257">
    <property type="entry name" value="PROKAR_LIPOPROTEIN"/>
    <property type="match status" value="1"/>
</dbReference>
<dbReference type="SUPFAM" id="SSF53850">
    <property type="entry name" value="Periplasmic binding protein-like II"/>
    <property type="match status" value="1"/>
</dbReference>
<keyword evidence="4" id="KW-1185">Reference proteome</keyword>
<dbReference type="PANTHER" id="PTHR10579:SF43">
    <property type="entry name" value="ZINC FINGER (C3HC4-TYPE RING FINGER) FAMILY PROTEIN"/>
    <property type="match status" value="1"/>
</dbReference>
<comment type="caution">
    <text evidence="3">The sequence shown here is derived from an EMBL/GenBank/DDBJ whole genome shotgun (WGS) entry which is preliminary data.</text>
</comment>
<accession>A0A3N1D788</accession>
<feature type="chain" id="PRO_5018065496" evidence="1">
    <location>
        <begin position="22"/>
        <end position="515"/>
    </location>
</feature>
<dbReference type="InterPro" id="IPR051266">
    <property type="entry name" value="CLCR"/>
</dbReference>
<reference evidence="3 4" key="1">
    <citation type="submission" date="2018-11" db="EMBL/GenBank/DDBJ databases">
        <title>Sequencing the genomes of 1000 actinobacteria strains.</title>
        <authorList>
            <person name="Klenk H.-P."/>
        </authorList>
    </citation>
    <scope>NUCLEOTIDE SEQUENCE [LARGE SCALE GENOMIC DNA]</scope>
    <source>
        <strain evidence="3 4">DSM 44254</strain>
    </source>
</reference>
<evidence type="ECO:0000256" key="1">
    <source>
        <dbReference type="SAM" id="SignalP"/>
    </source>
</evidence>
<organism evidence="3 4">
    <name type="scientific">Actinocorallia herbida</name>
    <dbReference type="NCBI Taxonomy" id="58109"/>
    <lineage>
        <taxon>Bacteria</taxon>
        <taxon>Bacillati</taxon>
        <taxon>Actinomycetota</taxon>
        <taxon>Actinomycetes</taxon>
        <taxon>Streptosporangiales</taxon>
        <taxon>Thermomonosporaceae</taxon>
        <taxon>Actinocorallia</taxon>
    </lineage>
</organism>
<name>A0A3N1D788_9ACTN</name>
<dbReference type="PROSITE" id="PS50234">
    <property type="entry name" value="VWFA"/>
    <property type="match status" value="1"/>
</dbReference>
<evidence type="ECO:0000313" key="4">
    <source>
        <dbReference type="Proteomes" id="UP000272400"/>
    </source>
</evidence>
<dbReference type="PANTHER" id="PTHR10579">
    <property type="entry name" value="CALCIUM-ACTIVATED CHLORIDE CHANNEL REGULATOR"/>
    <property type="match status" value="1"/>
</dbReference>
<protein>
    <submittedName>
        <fullName evidence="3">Ca-activated chloride channel family protein</fullName>
    </submittedName>
</protein>